<keyword evidence="7 11" id="KW-0406">Ion transport</keyword>
<evidence type="ECO:0000256" key="7">
    <source>
        <dbReference type="ARBA" id="ARBA00023065"/>
    </source>
</evidence>
<comment type="caution">
    <text evidence="13">The sequence shown here is derived from an EMBL/GenBank/DDBJ whole genome shotgun (WGS) entry which is preliminary data.</text>
</comment>
<evidence type="ECO:0000256" key="8">
    <source>
        <dbReference type="ARBA" id="ARBA00023136"/>
    </source>
</evidence>
<evidence type="ECO:0000313" key="14">
    <source>
        <dbReference type="Proteomes" id="UP001162640"/>
    </source>
</evidence>
<evidence type="ECO:0000256" key="4">
    <source>
        <dbReference type="ARBA" id="ARBA00022692"/>
    </source>
</evidence>
<dbReference type="PANTHER" id="PTHR11690">
    <property type="entry name" value="AMILORIDE-SENSITIVE SODIUM CHANNEL-RELATED"/>
    <property type="match status" value="1"/>
</dbReference>
<dbReference type="GO" id="GO:0015280">
    <property type="term" value="F:ligand-gated sodium channel activity"/>
    <property type="evidence" value="ECO:0007669"/>
    <property type="project" value="TreeGrafter"/>
</dbReference>
<evidence type="ECO:0008006" key="15">
    <source>
        <dbReference type="Google" id="ProtNLM"/>
    </source>
</evidence>
<evidence type="ECO:0000256" key="5">
    <source>
        <dbReference type="ARBA" id="ARBA00022989"/>
    </source>
</evidence>
<dbReference type="GO" id="GO:0005886">
    <property type="term" value="C:plasma membrane"/>
    <property type="evidence" value="ECO:0007669"/>
    <property type="project" value="TreeGrafter"/>
</dbReference>
<keyword evidence="6" id="KW-0915">Sodium</keyword>
<protein>
    <recommendedName>
        <fullName evidence="15">Amiloride-sensitive sodium channel</fullName>
    </recommendedName>
</protein>
<comment type="similarity">
    <text evidence="11">Belongs to the amiloride-sensitive sodium channel (TC 1.A.6) family.</text>
</comment>
<keyword evidence="8" id="KW-0472">Membrane</keyword>
<organism evidence="13 14">
    <name type="scientific">Triparma laevis f. inornata</name>
    <dbReference type="NCBI Taxonomy" id="1714386"/>
    <lineage>
        <taxon>Eukaryota</taxon>
        <taxon>Sar</taxon>
        <taxon>Stramenopiles</taxon>
        <taxon>Ochrophyta</taxon>
        <taxon>Bolidophyceae</taxon>
        <taxon>Parmales</taxon>
        <taxon>Triparmaceae</taxon>
        <taxon>Triparma</taxon>
    </lineage>
</organism>
<evidence type="ECO:0000256" key="1">
    <source>
        <dbReference type="ARBA" id="ARBA00004141"/>
    </source>
</evidence>
<dbReference type="Pfam" id="PF00858">
    <property type="entry name" value="ASC"/>
    <property type="match status" value="1"/>
</dbReference>
<dbReference type="Gene3D" id="2.60.470.10">
    <property type="entry name" value="Acid-sensing ion channels like domains"/>
    <property type="match status" value="1"/>
</dbReference>
<sequence>MLNGVTDGDLIRYGSMLDELVTGCEIGGEDCIKLDWKQVVPHGAGWGVCYTLSGERFGRPEGIGIFNAIELRMFIDSDKYCASISAGEGVRVTVHERGSFPDPNTGITLGPAQTHHLGVKMEKVVKLSGWPYPECEKSSVPFYQSSEPCWDKCVVEVTLDQCGCKADGSAKYDKYDAPFCEDREDLEVCQEGVEDLWMNDLDECECPLDRCEQTSYEIFRGAAKWPSEKRRKLEWGDDDPEEYVQARIYFQDFGYTEYKETPTTTFYAMLSAVGGSMGLCLGMSLISLTEFFELLCILVGRVWKRKVEEVRRRREEREQEDKRRRLLSEGSEGGGG</sequence>
<feature type="compositionally biased region" description="Basic and acidic residues" evidence="12">
    <location>
        <begin position="312"/>
        <end position="327"/>
    </location>
</feature>
<gene>
    <name evidence="13" type="ORF">TL16_g05988</name>
</gene>
<evidence type="ECO:0000256" key="11">
    <source>
        <dbReference type="RuleBase" id="RU000679"/>
    </source>
</evidence>
<dbReference type="AlphaFoldDB" id="A0A9W7EC66"/>
<dbReference type="Proteomes" id="UP001162640">
    <property type="component" value="Unassembled WGS sequence"/>
</dbReference>
<keyword evidence="3 11" id="KW-0894">Sodium channel</keyword>
<evidence type="ECO:0000256" key="9">
    <source>
        <dbReference type="ARBA" id="ARBA00023201"/>
    </source>
</evidence>
<evidence type="ECO:0000256" key="12">
    <source>
        <dbReference type="SAM" id="MobiDB-lite"/>
    </source>
</evidence>
<keyword evidence="5" id="KW-1133">Transmembrane helix</keyword>
<evidence type="ECO:0000256" key="6">
    <source>
        <dbReference type="ARBA" id="ARBA00023053"/>
    </source>
</evidence>
<proteinExistence type="inferred from homology"/>
<evidence type="ECO:0000256" key="3">
    <source>
        <dbReference type="ARBA" id="ARBA00022461"/>
    </source>
</evidence>
<evidence type="ECO:0000256" key="10">
    <source>
        <dbReference type="ARBA" id="ARBA00023303"/>
    </source>
</evidence>
<evidence type="ECO:0000313" key="13">
    <source>
        <dbReference type="EMBL" id="GMH72710.1"/>
    </source>
</evidence>
<evidence type="ECO:0000256" key="2">
    <source>
        <dbReference type="ARBA" id="ARBA00022448"/>
    </source>
</evidence>
<feature type="region of interest" description="Disordered" evidence="12">
    <location>
        <begin position="312"/>
        <end position="336"/>
    </location>
</feature>
<keyword evidence="10 11" id="KW-0407">Ion channel</keyword>
<dbReference type="EMBL" id="BLQM01000178">
    <property type="protein sequence ID" value="GMH72710.1"/>
    <property type="molecule type" value="Genomic_DNA"/>
</dbReference>
<reference evidence="14" key="1">
    <citation type="journal article" date="2023" name="Commun. Biol.">
        <title>Genome analysis of Parmales, the sister group of diatoms, reveals the evolutionary specialization of diatoms from phago-mixotrophs to photoautotrophs.</title>
        <authorList>
            <person name="Ban H."/>
            <person name="Sato S."/>
            <person name="Yoshikawa S."/>
            <person name="Yamada K."/>
            <person name="Nakamura Y."/>
            <person name="Ichinomiya M."/>
            <person name="Sato N."/>
            <person name="Blanc-Mathieu R."/>
            <person name="Endo H."/>
            <person name="Kuwata A."/>
            <person name="Ogata H."/>
        </authorList>
    </citation>
    <scope>NUCLEOTIDE SEQUENCE [LARGE SCALE GENOMIC DNA]</scope>
</reference>
<dbReference type="Gene3D" id="1.10.287.770">
    <property type="entry name" value="YojJ-like"/>
    <property type="match status" value="1"/>
</dbReference>
<dbReference type="InterPro" id="IPR001873">
    <property type="entry name" value="ENaC"/>
</dbReference>
<keyword evidence="2 11" id="KW-0813">Transport</keyword>
<dbReference type="PRINTS" id="PR01078">
    <property type="entry name" value="AMINACHANNEL"/>
</dbReference>
<name>A0A9W7EC66_9STRA</name>
<keyword evidence="9 11" id="KW-0739">Sodium transport</keyword>
<keyword evidence="4 11" id="KW-0812">Transmembrane</keyword>
<accession>A0A9W7EC66</accession>
<comment type="subcellular location">
    <subcellularLocation>
        <location evidence="1">Membrane</location>
        <topology evidence="1">Multi-pass membrane protein</topology>
    </subcellularLocation>
</comment>